<proteinExistence type="predicted"/>
<name>A0ABR8GJB8_9CYAN</name>
<protein>
    <submittedName>
        <fullName evidence="1">Uncharacterized protein</fullName>
    </submittedName>
</protein>
<organism evidence="1 2">
    <name type="scientific">Scytonema hofmannii FACHB-248</name>
    <dbReference type="NCBI Taxonomy" id="1842502"/>
    <lineage>
        <taxon>Bacteria</taxon>
        <taxon>Bacillati</taxon>
        <taxon>Cyanobacteriota</taxon>
        <taxon>Cyanophyceae</taxon>
        <taxon>Nostocales</taxon>
        <taxon>Scytonemataceae</taxon>
        <taxon>Scytonema</taxon>
    </lineage>
</organism>
<dbReference type="EMBL" id="JACJTA010000004">
    <property type="protein sequence ID" value="MBD2603480.1"/>
    <property type="molecule type" value="Genomic_DNA"/>
</dbReference>
<evidence type="ECO:0000313" key="1">
    <source>
        <dbReference type="EMBL" id="MBD2603480.1"/>
    </source>
</evidence>
<reference evidence="1 2" key="1">
    <citation type="journal article" date="2020" name="ISME J.">
        <title>Comparative genomics reveals insights into cyanobacterial evolution and habitat adaptation.</title>
        <authorList>
            <person name="Chen M.Y."/>
            <person name="Teng W.K."/>
            <person name="Zhao L."/>
            <person name="Hu C.X."/>
            <person name="Zhou Y.K."/>
            <person name="Han B.P."/>
            <person name="Song L.R."/>
            <person name="Shu W.S."/>
        </authorList>
    </citation>
    <scope>NUCLEOTIDE SEQUENCE [LARGE SCALE GENOMIC DNA]</scope>
    <source>
        <strain evidence="1 2">FACHB-248</strain>
    </source>
</reference>
<gene>
    <name evidence="1" type="ORF">H6G81_02775</name>
</gene>
<evidence type="ECO:0000313" key="2">
    <source>
        <dbReference type="Proteomes" id="UP000660380"/>
    </source>
</evidence>
<sequence length="206" mass="24024">MKDIHNVEVVANIQDFVSNLESVIAAQIMADIDRANNFQKITEEIYSLLTSGRLVKPKMSNRKTITVSDNVATVSGWDSLNPKWKQSIKQNKGIYLEQDKSQVQEYYENLRTEFNRYGYQTKTWELDPKNDLGKHYRSHAEKQISIIQPDNSIGVSRGMCEEDCYPYFYALAQIRQQNIIIADPNGIWLFYTHGQVKFVYHRYLSK</sequence>
<dbReference type="Proteomes" id="UP000660380">
    <property type="component" value="Unassembled WGS sequence"/>
</dbReference>
<keyword evidence="2" id="KW-1185">Reference proteome</keyword>
<accession>A0ABR8GJB8</accession>
<dbReference type="RefSeq" id="WP_029633859.1">
    <property type="nucleotide sequence ID" value="NZ_JACJTA010000004.1"/>
</dbReference>
<comment type="caution">
    <text evidence="1">The sequence shown here is derived from an EMBL/GenBank/DDBJ whole genome shotgun (WGS) entry which is preliminary data.</text>
</comment>